<dbReference type="InterPro" id="IPR020895">
    <property type="entry name" value="Frataxin_CS"/>
</dbReference>
<dbReference type="GO" id="GO:0005737">
    <property type="term" value="C:cytoplasm"/>
    <property type="evidence" value="ECO:0007669"/>
    <property type="project" value="UniProtKB-ARBA"/>
</dbReference>
<dbReference type="KEGG" id="rhg:EXZ61_17365"/>
<dbReference type="InterPro" id="IPR036524">
    <property type="entry name" value="Frataxin/CyaY_sf"/>
</dbReference>
<comment type="function">
    <text evidence="4">Involved in iron-sulfur (Fe-S) cluster assembly. May act as a regulator of Fe-S biogenesis.</text>
</comment>
<dbReference type="SMART" id="SM01219">
    <property type="entry name" value="Frataxin_Cyay"/>
    <property type="match status" value="1"/>
</dbReference>
<dbReference type="PROSITE" id="PS50810">
    <property type="entry name" value="FRATAXIN_2"/>
    <property type="match status" value="1"/>
</dbReference>
<dbReference type="RefSeq" id="WP_142812948.1">
    <property type="nucleotide sequence ID" value="NZ_CP036282.1"/>
</dbReference>
<evidence type="ECO:0000256" key="2">
    <source>
        <dbReference type="ARBA" id="ARBA00022723"/>
    </source>
</evidence>
<keyword evidence="2 4" id="KW-0479">Metal-binding</keyword>
<dbReference type="InterPro" id="IPR002908">
    <property type="entry name" value="Frataxin/CyaY"/>
</dbReference>
<dbReference type="PROSITE" id="PS01344">
    <property type="entry name" value="FRATAXIN_1"/>
    <property type="match status" value="1"/>
</dbReference>
<evidence type="ECO:0000256" key="3">
    <source>
        <dbReference type="ARBA" id="ARBA00023004"/>
    </source>
</evidence>
<dbReference type="GO" id="GO:0016226">
    <property type="term" value="P:iron-sulfur cluster assembly"/>
    <property type="evidence" value="ECO:0007669"/>
    <property type="project" value="UniProtKB-UniRule"/>
</dbReference>
<gene>
    <name evidence="4 5" type="primary">cyaY</name>
    <name evidence="5" type="ORF">EXZ61_17365</name>
</gene>
<evidence type="ECO:0000256" key="1">
    <source>
        <dbReference type="ARBA" id="ARBA00008183"/>
    </source>
</evidence>
<keyword evidence="6" id="KW-1185">Reference proteome</keyword>
<name>A0A515ESZ5_9BURK</name>
<protein>
    <recommendedName>
        <fullName evidence="4">Iron-sulfur cluster assembly protein CyaY</fullName>
    </recommendedName>
</protein>
<reference evidence="6" key="1">
    <citation type="submission" date="2019-02" db="EMBL/GenBank/DDBJ databases">
        <title>Complete genome sequence of Rhodoferax sp. Gr-4.</title>
        <authorList>
            <person name="Jin L."/>
        </authorList>
    </citation>
    <scope>NUCLEOTIDE SEQUENCE [LARGE SCALE GENOMIC DNA]</scope>
    <source>
        <strain evidence="6">Gr-4</strain>
    </source>
</reference>
<keyword evidence="3 4" id="KW-0408">Iron</keyword>
<dbReference type="HAMAP" id="MF_00142">
    <property type="entry name" value="CyaY"/>
    <property type="match status" value="1"/>
</dbReference>
<dbReference type="Pfam" id="PF01491">
    <property type="entry name" value="Frataxin_Cyay"/>
    <property type="match status" value="1"/>
</dbReference>
<dbReference type="EMBL" id="CP036282">
    <property type="protein sequence ID" value="QDL55796.1"/>
    <property type="molecule type" value="Genomic_DNA"/>
</dbReference>
<dbReference type="SUPFAM" id="SSF55387">
    <property type="entry name" value="Frataxin/Nqo15-like"/>
    <property type="match status" value="1"/>
</dbReference>
<reference evidence="6" key="2">
    <citation type="journal article" date="2020" name="Int. J. Syst. Evol. Microbiol.">
        <title>Genomic insights into a novel species Rhodoferax aquaticus sp. nov., isolated from freshwater.</title>
        <authorList>
            <person name="Li T."/>
            <person name="Zhuo Y."/>
            <person name="Jin C.Z."/>
            <person name="Wu X."/>
            <person name="Ko S.R."/>
            <person name="Jin F.J."/>
            <person name="Ahn C.Y."/>
            <person name="Oh H.M."/>
            <person name="Lee H.G."/>
            <person name="Jin L."/>
        </authorList>
    </citation>
    <scope>NUCLEOTIDE SEQUENCE [LARGE SCALE GENOMIC DNA]</scope>
    <source>
        <strain evidence="6">Gr-4</strain>
    </source>
</reference>
<evidence type="ECO:0000256" key="4">
    <source>
        <dbReference type="HAMAP-Rule" id="MF_00142"/>
    </source>
</evidence>
<dbReference type="GO" id="GO:0008199">
    <property type="term" value="F:ferric iron binding"/>
    <property type="evidence" value="ECO:0007669"/>
    <property type="project" value="InterPro"/>
</dbReference>
<dbReference type="AlphaFoldDB" id="A0A515ESZ5"/>
<comment type="similarity">
    <text evidence="1 4">Belongs to the frataxin family.</text>
</comment>
<proteinExistence type="inferred from homology"/>
<sequence length="112" mass="12538">MTDAEFMDRAEALLNGIETNCDRLNEEMDVDLDNQRIGNMLTITFSNRSQVILNLQKPLQEVWLAARSGGYHFRWVATGWEDSKGLGSLPSILARCASEQAGRDLQFTSLSS</sequence>
<dbReference type="Proteomes" id="UP000317365">
    <property type="component" value="Chromosome"/>
</dbReference>
<evidence type="ECO:0000313" key="6">
    <source>
        <dbReference type="Proteomes" id="UP000317365"/>
    </source>
</evidence>
<evidence type="ECO:0000313" key="5">
    <source>
        <dbReference type="EMBL" id="QDL55796.1"/>
    </source>
</evidence>
<accession>A0A515ESZ5</accession>
<dbReference type="Gene3D" id="3.30.920.10">
    <property type="entry name" value="Frataxin/CyaY"/>
    <property type="match status" value="1"/>
</dbReference>
<dbReference type="NCBIfam" id="TIGR03421">
    <property type="entry name" value="FeS_CyaY"/>
    <property type="match status" value="1"/>
</dbReference>
<dbReference type="InterPro" id="IPR047584">
    <property type="entry name" value="CyaY"/>
</dbReference>
<organism evidence="5 6">
    <name type="scientific">Rhodoferax aquaticus</name>
    <dbReference type="NCBI Taxonomy" id="2527691"/>
    <lineage>
        <taxon>Bacteria</taxon>
        <taxon>Pseudomonadati</taxon>
        <taxon>Pseudomonadota</taxon>
        <taxon>Betaproteobacteria</taxon>
        <taxon>Burkholderiales</taxon>
        <taxon>Comamonadaceae</taxon>
        <taxon>Rhodoferax</taxon>
    </lineage>
</organism>